<dbReference type="Gene3D" id="1.10.10.10">
    <property type="entry name" value="Winged helix-like DNA-binding domain superfamily/Winged helix DNA-binding domain"/>
    <property type="match status" value="1"/>
</dbReference>
<dbReference type="AlphaFoldDB" id="A0AAX1F8A1"/>
<dbReference type="EMBL" id="CP038018">
    <property type="protein sequence ID" value="QED92298.1"/>
    <property type="molecule type" value="Genomic_DNA"/>
</dbReference>
<gene>
    <name evidence="1" type="ORF">EZJ17_06530</name>
</gene>
<dbReference type="Pfam" id="PF13730">
    <property type="entry name" value="HTH_36"/>
    <property type="match status" value="1"/>
</dbReference>
<sequence>MSVKLMSIAWDMSLPMGQKMLLLALCDHANDEGVCYPSQERLAAKCSMALRTVVSHCKWLEQRGILRKERRQNTQRRKTDLYYITLDEYSEPANSACANSACANSACANSACANSACANSACANSACAKYSPERANFAPSYKEEPSETFNHQREPSEVATGINPAAAEPEFQLAEIQTAKPAKPKPKSEPNPDNVATWQAYAGAYRERYGVLPASNAKTRGQTAQLVRFVGRELAPHLAAYFVSHNNRWFVQCRHEIGCLLKSYQQVLTDMQRGEQMTQAKAQQAERTQGNFDAVMQSDDIAAWERYQRKQQGAAV</sequence>
<dbReference type="KEGG" id="eex:EZJ17_06530"/>
<dbReference type="RefSeq" id="WP_151086321.1">
    <property type="nucleotide sequence ID" value="NZ_CP038018.1"/>
</dbReference>
<proteinExistence type="predicted"/>
<reference evidence="2" key="1">
    <citation type="journal article" date="2019" name="J. Anim. Genet.">
        <title>Description and whole genome sequencing of Eikenella exigua sp. nov., isolated from brain abscess and blood.</title>
        <authorList>
            <person name="Stormo K.A."/>
            <person name="Nygaard R.M."/>
            <person name="Bruvold T.S."/>
            <person name="Dimmen G."/>
            <person name="Lindemann P.C."/>
            <person name="Jordal S."/>
            <person name="Kommedal O."/>
        </authorList>
    </citation>
    <scope>NUCLEOTIDE SEQUENCE [LARGE SCALE GENOMIC DNA]</scope>
    <source>
        <strain evidence="2">PXX</strain>
    </source>
</reference>
<dbReference type="InterPro" id="IPR036388">
    <property type="entry name" value="WH-like_DNA-bd_sf"/>
</dbReference>
<evidence type="ECO:0000313" key="1">
    <source>
        <dbReference type="EMBL" id="QED92298.1"/>
    </source>
</evidence>
<dbReference type="Proteomes" id="UP000326695">
    <property type="component" value="Chromosome"/>
</dbReference>
<protein>
    <submittedName>
        <fullName evidence="1">Helix-turn-helix domain-containing protein</fullName>
    </submittedName>
</protein>
<keyword evidence="2" id="KW-1185">Reference proteome</keyword>
<dbReference type="InterPro" id="IPR036390">
    <property type="entry name" value="WH_DNA-bd_sf"/>
</dbReference>
<name>A0AAX1F8A1_9NEIS</name>
<accession>A0AAX1F8A1</accession>
<dbReference type="SUPFAM" id="SSF46785">
    <property type="entry name" value="Winged helix' DNA-binding domain"/>
    <property type="match status" value="1"/>
</dbReference>
<evidence type="ECO:0000313" key="2">
    <source>
        <dbReference type="Proteomes" id="UP000326695"/>
    </source>
</evidence>
<organism evidence="1 2">
    <name type="scientific">Eikenella exigua</name>
    <dbReference type="NCBI Taxonomy" id="2528037"/>
    <lineage>
        <taxon>Bacteria</taxon>
        <taxon>Pseudomonadati</taxon>
        <taxon>Pseudomonadota</taxon>
        <taxon>Betaproteobacteria</taxon>
        <taxon>Neisseriales</taxon>
        <taxon>Neisseriaceae</taxon>
        <taxon>Eikenella</taxon>
    </lineage>
</organism>